<dbReference type="InterPro" id="IPR013320">
    <property type="entry name" value="ConA-like_dom_sf"/>
</dbReference>
<feature type="region of interest" description="Disordered" evidence="1">
    <location>
        <begin position="167"/>
        <end position="191"/>
    </location>
</feature>
<organism evidence="4 5">
    <name type="scientific">Neonectria punicea</name>
    <dbReference type="NCBI Taxonomy" id="979145"/>
    <lineage>
        <taxon>Eukaryota</taxon>
        <taxon>Fungi</taxon>
        <taxon>Dikarya</taxon>
        <taxon>Ascomycota</taxon>
        <taxon>Pezizomycotina</taxon>
        <taxon>Sordariomycetes</taxon>
        <taxon>Hypocreomycetidae</taxon>
        <taxon>Hypocreales</taxon>
        <taxon>Nectriaceae</taxon>
        <taxon>Neonectria</taxon>
    </lineage>
</organism>
<keyword evidence="5" id="KW-1185">Reference proteome</keyword>
<dbReference type="PANTHER" id="PTHR38121:SF2">
    <property type="entry name" value="ACYLTRANSFERASE 3 DOMAIN-CONTAINING PROTEIN"/>
    <property type="match status" value="1"/>
</dbReference>
<dbReference type="EMBL" id="JAZAVJ010000072">
    <property type="protein sequence ID" value="KAK7416155.1"/>
    <property type="molecule type" value="Genomic_DNA"/>
</dbReference>
<dbReference type="Pfam" id="PF00722">
    <property type="entry name" value="Glyco_hydro_16"/>
    <property type="match status" value="1"/>
</dbReference>
<dbReference type="InterPro" id="IPR000757">
    <property type="entry name" value="Beta-glucanase-like"/>
</dbReference>
<dbReference type="Gene3D" id="2.60.120.200">
    <property type="match status" value="1"/>
</dbReference>
<evidence type="ECO:0000259" key="3">
    <source>
        <dbReference type="PROSITE" id="PS51762"/>
    </source>
</evidence>
<evidence type="ECO:0000313" key="4">
    <source>
        <dbReference type="EMBL" id="KAK7416155.1"/>
    </source>
</evidence>
<gene>
    <name evidence="4" type="ORF">QQX98_005352</name>
</gene>
<name>A0ABR1H4X1_9HYPO</name>
<dbReference type="SUPFAM" id="SSF49899">
    <property type="entry name" value="Concanavalin A-like lectins/glucanases"/>
    <property type="match status" value="1"/>
</dbReference>
<feature type="chain" id="PRO_5047364063" description="GH16 domain-containing protein" evidence="2">
    <location>
        <begin position="20"/>
        <end position="262"/>
    </location>
</feature>
<accession>A0ABR1H4X1</accession>
<dbReference type="Proteomes" id="UP001498476">
    <property type="component" value="Unassembled WGS sequence"/>
</dbReference>
<evidence type="ECO:0000256" key="2">
    <source>
        <dbReference type="SAM" id="SignalP"/>
    </source>
</evidence>
<dbReference type="PROSITE" id="PS51762">
    <property type="entry name" value="GH16_2"/>
    <property type="match status" value="1"/>
</dbReference>
<evidence type="ECO:0000256" key="1">
    <source>
        <dbReference type="SAM" id="MobiDB-lite"/>
    </source>
</evidence>
<dbReference type="CDD" id="cd00413">
    <property type="entry name" value="Glyco_hydrolase_16"/>
    <property type="match status" value="1"/>
</dbReference>
<keyword evidence="2" id="KW-0732">Signal</keyword>
<feature type="compositionally biased region" description="Polar residues" evidence="1">
    <location>
        <begin position="167"/>
        <end position="181"/>
    </location>
</feature>
<feature type="domain" description="GH16" evidence="3">
    <location>
        <begin position="53"/>
        <end position="262"/>
    </location>
</feature>
<dbReference type="PANTHER" id="PTHR38121">
    <property type="entry name" value="GH16 DOMAIN-CONTAINING PROTEIN"/>
    <property type="match status" value="1"/>
</dbReference>
<sequence length="262" mass="28916">MYLVSYLSVALTAVGLAVATPQPSVMKRSPEPTFEDGKYLVDRDTTFSKKAVYTFTGGSLPQGLSASNYKAGSTHTFTPSNVKVRNGYVELLVNGRQTSMPYKSGEIVTNIENIKYASVRTVAILSEPAGVCNGMFLYKSDTQETDIEWLSDKNSESNAGTRKLWFTNQDANGDGKSTSKAVTPPANPTTTEHEYRIDWTAGLVKFYVDGVKMWQTTKDVPNQSGPWVWNNWSNGDKGWSVGPPAQDAVFKIKKIEMYYNTA</sequence>
<protein>
    <recommendedName>
        <fullName evidence="3">GH16 domain-containing protein</fullName>
    </recommendedName>
</protein>
<comment type="caution">
    <text evidence="4">The sequence shown here is derived from an EMBL/GenBank/DDBJ whole genome shotgun (WGS) entry which is preliminary data.</text>
</comment>
<reference evidence="4 5" key="1">
    <citation type="journal article" date="2025" name="Microbiol. Resour. Announc.">
        <title>Draft genome sequences for Neonectria magnoliae and Neonectria punicea, canker pathogens of Liriodendron tulipifera and Acer saccharum in West Virginia.</title>
        <authorList>
            <person name="Petronek H.M."/>
            <person name="Kasson M.T."/>
            <person name="Metheny A.M."/>
            <person name="Stauder C.M."/>
            <person name="Lovett B."/>
            <person name="Lynch S.C."/>
            <person name="Garnas J.R."/>
            <person name="Kasson L.R."/>
            <person name="Stajich J.E."/>
        </authorList>
    </citation>
    <scope>NUCLEOTIDE SEQUENCE [LARGE SCALE GENOMIC DNA]</scope>
    <source>
        <strain evidence="4 5">NRRL 64653</strain>
    </source>
</reference>
<proteinExistence type="predicted"/>
<evidence type="ECO:0000313" key="5">
    <source>
        <dbReference type="Proteomes" id="UP001498476"/>
    </source>
</evidence>
<feature type="signal peptide" evidence="2">
    <location>
        <begin position="1"/>
        <end position="19"/>
    </location>
</feature>